<accession>A0ABP8V2T9</accession>
<keyword evidence="2" id="KW-1185">Reference proteome</keyword>
<dbReference type="Proteomes" id="UP001500604">
    <property type="component" value="Unassembled WGS sequence"/>
</dbReference>
<dbReference type="EMBL" id="BAABFL010000291">
    <property type="protein sequence ID" value="GAA4649748.1"/>
    <property type="molecule type" value="Genomic_DNA"/>
</dbReference>
<protein>
    <submittedName>
        <fullName evidence="1">Uncharacterized protein</fullName>
    </submittedName>
</protein>
<name>A0ABP8V2T9_9GAMM</name>
<evidence type="ECO:0000313" key="2">
    <source>
        <dbReference type="Proteomes" id="UP001500604"/>
    </source>
</evidence>
<organism evidence="1 2">
    <name type="scientific">Kistimonas scapharcae</name>
    <dbReference type="NCBI Taxonomy" id="1036133"/>
    <lineage>
        <taxon>Bacteria</taxon>
        <taxon>Pseudomonadati</taxon>
        <taxon>Pseudomonadota</taxon>
        <taxon>Gammaproteobacteria</taxon>
        <taxon>Oceanospirillales</taxon>
        <taxon>Endozoicomonadaceae</taxon>
        <taxon>Kistimonas</taxon>
    </lineage>
</organism>
<comment type="caution">
    <text evidence="1">The sequence shown here is derived from an EMBL/GenBank/DDBJ whole genome shotgun (WGS) entry which is preliminary data.</text>
</comment>
<sequence length="82" mass="9364">MLQIVRDFGVPNGDKQVLDKGHIDLLVQKMDRLRKDLLKVRDKGGLVLVEDAGCDITTYRVDSFRRSESKGILLASNIFYRN</sequence>
<gene>
    <name evidence="1" type="ORF">GCM10023116_20290</name>
</gene>
<evidence type="ECO:0000313" key="1">
    <source>
        <dbReference type="EMBL" id="GAA4649748.1"/>
    </source>
</evidence>
<reference evidence="2" key="1">
    <citation type="journal article" date="2019" name="Int. J. Syst. Evol. Microbiol.">
        <title>The Global Catalogue of Microorganisms (GCM) 10K type strain sequencing project: providing services to taxonomists for standard genome sequencing and annotation.</title>
        <authorList>
            <consortium name="The Broad Institute Genomics Platform"/>
            <consortium name="The Broad Institute Genome Sequencing Center for Infectious Disease"/>
            <person name="Wu L."/>
            <person name="Ma J."/>
        </authorList>
    </citation>
    <scope>NUCLEOTIDE SEQUENCE [LARGE SCALE GENOMIC DNA]</scope>
    <source>
        <strain evidence="2">JCM 17805</strain>
    </source>
</reference>
<proteinExistence type="predicted"/>